<keyword evidence="12" id="KW-1185">Reference proteome</keyword>
<name>A0A3N4L8A5_9PEZI</name>
<evidence type="ECO:0000256" key="9">
    <source>
        <dbReference type="RuleBase" id="RU364057"/>
    </source>
</evidence>
<evidence type="ECO:0000256" key="3">
    <source>
        <dbReference type="ARBA" id="ARBA00014615"/>
    </source>
</evidence>
<dbReference type="InParanoid" id="A0A3N4L8A5"/>
<evidence type="ECO:0000256" key="6">
    <source>
        <dbReference type="ARBA" id="ARBA00022801"/>
    </source>
</evidence>
<dbReference type="AlphaFoldDB" id="A0A3N4L8A5"/>
<reference evidence="11 12" key="1">
    <citation type="journal article" date="2018" name="Nat. Ecol. Evol.">
        <title>Pezizomycetes genomes reveal the molecular basis of ectomycorrhizal truffle lifestyle.</title>
        <authorList>
            <person name="Murat C."/>
            <person name="Payen T."/>
            <person name="Noel B."/>
            <person name="Kuo A."/>
            <person name="Morin E."/>
            <person name="Chen J."/>
            <person name="Kohler A."/>
            <person name="Krizsan K."/>
            <person name="Balestrini R."/>
            <person name="Da Silva C."/>
            <person name="Montanini B."/>
            <person name="Hainaut M."/>
            <person name="Levati E."/>
            <person name="Barry K.W."/>
            <person name="Belfiori B."/>
            <person name="Cichocki N."/>
            <person name="Clum A."/>
            <person name="Dockter R.B."/>
            <person name="Fauchery L."/>
            <person name="Guy J."/>
            <person name="Iotti M."/>
            <person name="Le Tacon F."/>
            <person name="Lindquist E.A."/>
            <person name="Lipzen A."/>
            <person name="Malagnac F."/>
            <person name="Mello A."/>
            <person name="Molinier V."/>
            <person name="Miyauchi S."/>
            <person name="Poulain J."/>
            <person name="Riccioni C."/>
            <person name="Rubini A."/>
            <person name="Sitrit Y."/>
            <person name="Splivallo R."/>
            <person name="Traeger S."/>
            <person name="Wang M."/>
            <person name="Zifcakova L."/>
            <person name="Wipf D."/>
            <person name="Zambonelli A."/>
            <person name="Paolocci F."/>
            <person name="Nowrousian M."/>
            <person name="Ottonello S."/>
            <person name="Baldrian P."/>
            <person name="Spatafora J.W."/>
            <person name="Henrissat B."/>
            <person name="Nagy L.G."/>
            <person name="Aury J.M."/>
            <person name="Wincker P."/>
            <person name="Grigoriev I.V."/>
            <person name="Bonfante P."/>
            <person name="Martin F.M."/>
        </authorList>
    </citation>
    <scope>NUCLEOTIDE SEQUENCE [LARGE SCALE GENOMIC DNA]</scope>
    <source>
        <strain evidence="11 12">ATCC MYA-4762</strain>
    </source>
</reference>
<feature type="compositionally biased region" description="Polar residues" evidence="10">
    <location>
        <begin position="19"/>
        <end position="31"/>
    </location>
</feature>
<comment type="similarity">
    <text evidence="2 9">Belongs to the peptidase M76 family.</text>
</comment>
<keyword evidence="4 9" id="KW-0645">Protease</keyword>
<keyword evidence="9" id="KW-0472">Membrane</keyword>
<evidence type="ECO:0000256" key="7">
    <source>
        <dbReference type="ARBA" id="ARBA00023049"/>
    </source>
</evidence>
<comment type="function">
    <text evidence="8">Has a dual role in the assembly of mitochondrial ATPase. Acts as a protease that removes N-terminal residues of mitochondrial ATPase CF(0) subunit 6 at the intermembrane space side. Also involved in the correct assembly of the membrane-embedded ATPase CF(0) particle, probably mediating association of subunit 6 with the subunit 9 ring.</text>
</comment>
<comment type="subcellular location">
    <subcellularLocation>
        <location evidence="1 9">Mitochondrion inner membrane</location>
        <topology evidence="1 9">Peripheral membrane protein</topology>
        <orientation evidence="1 9">Intermembrane side</orientation>
    </subcellularLocation>
</comment>
<keyword evidence="9" id="KW-0999">Mitochondrion inner membrane</keyword>
<proteinExistence type="inferred from homology"/>
<evidence type="ECO:0000313" key="12">
    <source>
        <dbReference type="Proteomes" id="UP000267821"/>
    </source>
</evidence>
<evidence type="ECO:0000313" key="11">
    <source>
        <dbReference type="EMBL" id="RPB19093.1"/>
    </source>
</evidence>
<accession>A0A3N4L8A5</accession>
<evidence type="ECO:0000256" key="10">
    <source>
        <dbReference type="SAM" id="MobiDB-lite"/>
    </source>
</evidence>
<dbReference type="GO" id="GO:0004222">
    <property type="term" value="F:metalloendopeptidase activity"/>
    <property type="evidence" value="ECO:0007669"/>
    <property type="project" value="InterPro"/>
</dbReference>
<dbReference type="GO" id="GO:0034982">
    <property type="term" value="P:mitochondrial protein processing"/>
    <property type="evidence" value="ECO:0007669"/>
    <property type="project" value="TreeGrafter"/>
</dbReference>
<dbReference type="PANTHER" id="PTHR21711">
    <property type="entry name" value="MITOCHONDRIAL INNER MEMBRANE PROTEASE"/>
    <property type="match status" value="1"/>
</dbReference>
<dbReference type="GO" id="GO:0033615">
    <property type="term" value="P:mitochondrial proton-transporting ATP synthase complex assembly"/>
    <property type="evidence" value="ECO:0007669"/>
    <property type="project" value="TreeGrafter"/>
</dbReference>
<dbReference type="STRING" id="1051890.A0A3N4L8A5"/>
<dbReference type="OrthoDB" id="285308at2759"/>
<evidence type="ECO:0000256" key="4">
    <source>
        <dbReference type="ARBA" id="ARBA00022670"/>
    </source>
</evidence>
<feature type="region of interest" description="Disordered" evidence="10">
    <location>
        <begin position="1"/>
        <end position="34"/>
    </location>
</feature>
<dbReference type="GO" id="GO:0046872">
    <property type="term" value="F:metal ion binding"/>
    <property type="evidence" value="ECO:0007669"/>
    <property type="project" value="UniProtKB-KW"/>
</dbReference>
<dbReference type="InterPro" id="IPR019165">
    <property type="entry name" value="Peptidase_M76_ATP23"/>
</dbReference>
<protein>
    <recommendedName>
        <fullName evidence="3 9">Mitochondrial inner membrane protease ATP23</fullName>
        <ecNumber evidence="9">3.4.24.-</ecNumber>
    </recommendedName>
</protein>
<keyword evidence="7 9" id="KW-0482">Metalloprotease</keyword>
<dbReference type="EMBL" id="ML121598">
    <property type="protein sequence ID" value="RPB19093.1"/>
    <property type="molecule type" value="Genomic_DNA"/>
</dbReference>
<dbReference type="PANTHER" id="PTHR21711:SF0">
    <property type="entry name" value="MITOCHONDRIAL INNER MEMBRANE PROTEASE ATP23 HOMOLOG"/>
    <property type="match status" value="1"/>
</dbReference>
<gene>
    <name evidence="11" type="ORF">L211DRAFT_843001</name>
</gene>
<evidence type="ECO:0000256" key="2">
    <source>
        <dbReference type="ARBA" id="ARBA00009915"/>
    </source>
</evidence>
<evidence type="ECO:0000256" key="8">
    <source>
        <dbReference type="ARBA" id="ARBA00025322"/>
    </source>
</evidence>
<evidence type="ECO:0000256" key="1">
    <source>
        <dbReference type="ARBA" id="ARBA00004137"/>
    </source>
</evidence>
<dbReference type="GO" id="GO:0005743">
    <property type="term" value="C:mitochondrial inner membrane"/>
    <property type="evidence" value="ECO:0007669"/>
    <property type="project" value="UniProtKB-SubCell"/>
</dbReference>
<organism evidence="11 12">
    <name type="scientific">Terfezia boudieri ATCC MYA-4762</name>
    <dbReference type="NCBI Taxonomy" id="1051890"/>
    <lineage>
        <taxon>Eukaryota</taxon>
        <taxon>Fungi</taxon>
        <taxon>Dikarya</taxon>
        <taxon>Ascomycota</taxon>
        <taxon>Pezizomycotina</taxon>
        <taxon>Pezizomycetes</taxon>
        <taxon>Pezizales</taxon>
        <taxon>Pezizaceae</taxon>
        <taxon>Terfezia</taxon>
    </lineage>
</organism>
<dbReference type="Pfam" id="PF09768">
    <property type="entry name" value="Peptidase_M76"/>
    <property type="match status" value="1"/>
</dbReference>
<dbReference type="EC" id="3.4.24.-" evidence="9"/>
<dbReference type="Proteomes" id="UP000267821">
    <property type="component" value="Unassembled WGS sequence"/>
</dbReference>
<keyword evidence="6 9" id="KW-0378">Hydrolase</keyword>
<keyword evidence="5 9" id="KW-0479">Metal-binding</keyword>
<evidence type="ECO:0000256" key="5">
    <source>
        <dbReference type="ARBA" id="ARBA00022723"/>
    </source>
</evidence>
<dbReference type="FunCoup" id="A0A3N4L8A5">
    <property type="interactions" value="496"/>
</dbReference>
<sequence length="271" mass="31252">MSSSPVDGPPTTEAVPPQTADNANPFASNSIPDRVVTGGPEWWRRSFAYMTNMGMSPEERAQFEADRGLKREQEQCVQCEKWRDYNLRYSSSSPLFQKFQSTDTPRTHIGPIVRFLTENIEKIRSDTVSSDIIRCLPCNKFQSGGFSPSYGILLCQNRLLSRKHTEDTLAHEMIHMFDHLRFDVDWMDLRHHACSEIRASSLSGECRWTRESFGRGVWDFTRHHQGCVRRRATLSVRGHPKCKDDVHAAKVVNQVFDSCFTDTRPFDEIYR</sequence>
<keyword evidence="9" id="KW-0496">Mitochondrion</keyword>